<dbReference type="PANTHER" id="PTHR24015:SF548">
    <property type="entry name" value="OS08G0340900 PROTEIN"/>
    <property type="match status" value="1"/>
</dbReference>
<feature type="repeat" description="PPR" evidence="2">
    <location>
        <begin position="431"/>
        <end position="465"/>
    </location>
</feature>
<dbReference type="FunFam" id="1.25.40.10:FF:000285">
    <property type="entry name" value="Pentatricopeptide repeat-containing protein, chloroplastic"/>
    <property type="match status" value="1"/>
</dbReference>
<dbReference type="InterPro" id="IPR046960">
    <property type="entry name" value="PPR_At4g14850-like_plant"/>
</dbReference>
<comment type="caution">
    <text evidence="3">The sequence shown here is derived from an EMBL/GenBank/DDBJ whole genome shotgun (WGS) entry which is preliminary data.</text>
</comment>
<keyword evidence="1" id="KW-0677">Repeat</keyword>
<feature type="repeat" description="PPR" evidence="2">
    <location>
        <begin position="262"/>
        <end position="296"/>
    </location>
</feature>
<dbReference type="AlphaFoldDB" id="A0A8T2QGU7"/>
<dbReference type="FunFam" id="1.25.40.10:FF:000031">
    <property type="entry name" value="Pentatricopeptide repeat-containing protein mitochondrial"/>
    <property type="match status" value="2"/>
</dbReference>
<gene>
    <name evidence="3" type="ORF">KP509_35G061000</name>
</gene>
<dbReference type="OMA" id="WEDNEPR"/>
<feature type="repeat" description="PPR" evidence="2">
    <location>
        <begin position="227"/>
        <end position="261"/>
    </location>
</feature>
<dbReference type="GO" id="GO:0009451">
    <property type="term" value="P:RNA modification"/>
    <property type="evidence" value="ECO:0007669"/>
    <property type="project" value="InterPro"/>
</dbReference>
<dbReference type="OrthoDB" id="185373at2759"/>
<organism evidence="3 4">
    <name type="scientific">Ceratopteris richardii</name>
    <name type="common">Triangle waterfern</name>
    <dbReference type="NCBI Taxonomy" id="49495"/>
    <lineage>
        <taxon>Eukaryota</taxon>
        <taxon>Viridiplantae</taxon>
        <taxon>Streptophyta</taxon>
        <taxon>Embryophyta</taxon>
        <taxon>Tracheophyta</taxon>
        <taxon>Polypodiopsida</taxon>
        <taxon>Polypodiidae</taxon>
        <taxon>Polypodiales</taxon>
        <taxon>Pteridineae</taxon>
        <taxon>Pteridaceae</taxon>
        <taxon>Parkerioideae</taxon>
        <taxon>Ceratopteris</taxon>
    </lineage>
</organism>
<feature type="repeat" description="PPR" evidence="2">
    <location>
        <begin position="466"/>
        <end position="501"/>
    </location>
</feature>
<evidence type="ECO:0008006" key="5">
    <source>
        <dbReference type="Google" id="ProtNLM"/>
    </source>
</evidence>
<dbReference type="Gene3D" id="1.25.40.10">
    <property type="entry name" value="Tetratricopeptide repeat domain"/>
    <property type="match status" value="4"/>
</dbReference>
<reference evidence="3" key="1">
    <citation type="submission" date="2021-08" db="EMBL/GenBank/DDBJ databases">
        <title>WGS assembly of Ceratopteris richardii.</title>
        <authorList>
            <person name="Marchant D.B."/>
            <person name="Chen G."/>
            <person name="Jenkins J."/>
            <person name="Shu S."/>
            <person name="Leebens-Mack J."/>
            <person name="Grimwood J."/>
            <person name="Schmutz J."/>
            <person name="Soltis P."/>
            <person name="Soltis D."/>
            <person name="Chen Z.-H."/>
        </authorList>
    </citation>
    <scope>NUCLEOTIDE SEQUENCE</scope>
    <source>
        <strain evidence="3">Whitten #5841</strain>
        <tissue evidence="3">Leaf</tissue>
    </source>
</reference>
<dbReference type="Proteomes" id="UP000825935">
    <property type="component" value="Chromosome 35"/>
</dbReference>
<dbReference type="Pfam" id="PF13041">
    <property type="entry name" value="PPR_2"/>
    <property type="match status" value="4"/>
</dbReference>
<dbReference type="Pfam" id="PF01535">
    <property type="entry name" value="PPR"/>
    <property type="match status" value="3"/>
</dbReference>
<feature type="repeat" description="PPR" evidence="2">
    <location>
        <begin position="125"/>
        <end position="159"/>
    </location>
</feature>
<dbReference type="InterPro" id="IPR002885">
    <property type="entry name" value="PPR_rpt"/>
</dbReference>
<keyword evidence="4" id="KW-1185">Reference proteome</keyword>
<dbReference type="SUPFAM" id="SSF48452">
    <property type="entry name" value="TPR-like"/>
    <property type="match status" value="1"/>
</dbReference>
<evidence type="ECO:0000313" key="3">
    <source>
        <dbReference type="EMBL" id="KAH7283109.1"/>
    </source>
</evidence>
<dbReference type="PANTHER" id="PTHR24015">
    <property type="entry name" value="OS07G0578800 PROTEIN-RELATED"/>
    <property type="match status" value="1"/>
</dbReference>
<dbReference type="GO" id="GO:0003723">
    <property type="term" value="F:RNA binding"/>
    <property type="evidence" value="ECO:0007669"/>
    <property type="project" value="InterPro"/>
</dbReference>
<sequence>MAGRSVHGLFGTNQGSGRRVHPFYSHFDRKINKKRTWVDASTCLWEDNEPREVTTSSDGDEVPFFLASVKSCTKDKDLYAGSQVHEHMRRRGLVAKCSDALITMYAKCGAPEKARDLFETYESRNVVSLNALIAGYAQKGHGLDALELFEWMLREGLTPDAVTYTCALKSCSSIGALDKGKQIHEDVDALGLLANDPVLGTALIDMYAKCGALSKAQQVLAELPVKNVATWNALIAGYTQHDEGMQAVSCFEGMQREGVAPDVVTFICVLKACGSIQRVDKGERVHDEIAKRGLLQGNLQLANCLIDMYVKCGALAKAQKVLEELPYRNFVSWSSLIAGFVQQGEGEEALNCFERMQSEGISANAVTFLCLLKACGSIGAVDRGEKLHKEISKQELLQKDYVLGTALVDMYAKCGALTKAHQVLKELSYRDAAAWNALIAGSVQRGEAEKALDYFEEMQQEGLSPGSATFSSILSACSRLGRMEDAQMYFVNMSTKYGIEPILEHYTCMVDLFGRAGHLHKAVEMIEKIPSSDSGVWSALLSACRKWGDVNVGKWAFDHAVQVNKQASAIYVLMADIYAAAGMHDDAESIEALRIQNKAWKRHMRNSSIYAT</sequence>
<dbReference type="InterPro" id="IPR011990">
    <property type="entry name" value="TPR-like_helical_dom_sf"/>
</dbReference>
<dbReference type="NCBIfam" id="TIGR00756">
    <property type="entry name" value="PPR"/>
    <property type="match status" value="4"/>
</dbReference>
<dbReference type="PROSITE" id="PS51375">
    <property type="entry name" value="PPR"/>
    <property type="match status" value="6"/>
</dbReference>
<feature type="repeat" description="PPR" evidence="2">
    <location>
        <begin position="329"/>
        <end position="363"/>
    </location>
</feature>
<name>A0A8T2QGU7_CERRI</name>
<evidence type="ECO:0000256" key="1">
    <source>
        <dbReference type="ARBA" id="ARBA00022737"/>
    </source>
</evidence>
<proteinExistence type="predicted"/>
<evidence type="ECO:0000256" key="2">
    <source>
        <dbReference type="PROSITE-ProRule" id="PRU00708"/>
    </source>
</evidence>
<evidence type="ECO:0000313" key="4">
    <source>
        <dbReference type="Proteomes" id="UP000825935"/>
    </source>
</evidence>
<accession>A0A8T2QGU7</accession>
<dbReference type="EMBL" id="CM035440">
    <property type="protein sequence ID" value="KAH7283109.1"/>
    <property type="molecule type" value="Genomic_DNA"/>
</dbReference>
<dbReference type="FunFam" id="1.25.40.10:FF:000090">
    <property type="entry name" value="Pentatricopeptide repeat-containing protein, chloroplastic"/>
    <property type="match status" value="1"/>
</dbReference>
<protein>
    <recommendedName>
        <fullName evidence="5">Pentatricopeptide repeat-containing protein</fullName>
    </recommendedName>
</protein>